<dbReference type="EMBL" id="JALJOR010000005">
    <property type="protein sequence ID" value="KAK9817174.1"/>
    <property type="molecule type" value="Genomic_DNA"/>
</dbReference>
<dbReference type="EC" id="3.2.1.78" evidence="4"/>
<comment type="caution">
    <text evidence="10">The sequence shown here is derived from an EMBL/GenBank/DDBJ whole genome shotgun (WGS) entry which is preliminary data.</text>
</comment>
<accession>A0AAW1QA55</accession>
<evidence type="ECO:0000313" key="10">
    <source>
        <dbReference type="EMBL" id="KAK9817174.1"/>
    </source>
</evidence>
<evidence type="ECO:0000256" key="2">
    <source>
        <dbReference type="ARBA" id="ARBA00004613"/>
    </source>
</evidence>
<keyword evidence="5" id="KW-0964">Secreted</keyword>
<dbReference type="Gene3D" id="3.20.20.80">
    <property type="entry name" value="Glycosidases"/>
    <property type="match status" value="1"/>
</dbReference>
<dbReference type="GO" id="GO:0000272">
    <property type="term" value="P:polysaccharide catabolic process"/>
    <property type="evidence" value="ECO:0007669"/>
    <property type="project" value="InterPro"/>
</dbReference>
<protein>
    <recommendedName>
        <fullName evidence="4">mannan endo-1,4-beta-mannosidase</fullName>
        <ecNumber evidence="4">3.2.1.78</ecNumber>
    </recommendedName>
</protein>
<dbReference type="PANTHER" id="PTHR31451:SF39">
    <property type="entry name" value="MANNAN ENDO-1,4-BETA-MANNOSIDASE 1"/>
    <property type="match status" value="1"/>
</dbReference>
<keyword evidence="8" id="KW-0326">Glycosidase</keyword>
<evidence type="ECO:0000256" key="3">
    <source>
        <dbReference type="ARBA" id="ARBA00005641"/>
    </source>
</evidence>
<dbReference type="SUPFAM" id="SSF51445">
    <property type="entry name" value="(Trans)glycosidases"/>
    <property type="match status" value="1"/>
</dbReference>
<proteinExistence type="inferred from homology"/>
<dbReference type="InterPro" id="IPR017853">
    <property type="entry name" value="GH"/>
</dbReference>
<keyword evidence="11" id="KW-1185">Reference proteome</keyword>
<keyword evidence="6" id="KW-0732">Signal</keyword>
<dbReference type="GO" id="GO:0005576">
    <property type="term" value="C:extracellular region"/>
    <property type="evidence" value="ECO:0007669"/>
    <property type="project" value="UniProtKB-SubCell"/>
</dbReference>
<dbReference type="InterPro" id="IPR001547">
    <property type="entry name" value="Glyco_hydro_5"/>
</dbReference>
<comment type="catalytic activity">
    <reaction evidence="1">
        <text>Random hydrolysis of (1-&gt;4)-beta-D-mannosidic linkages in mannans, galactomannans and glucomannans.</text>
        <dbReference type="EC" id="3.2.1.78"/>
    </reaction>
</comment>
<evidence type="ECO:0000256" key="5">
    <source>
        <dbReference type="ARBA" id="ARBA00022525"/>
    </source>
</evidence>
<dbReference type="Pfam" id="PF26410">
    <property type="entry name" value="GH5_mannosidase"/>
    <property type="match status" value="1"/>
</dbReference>
<evidence type="ECO:0000256" key="1">
    <source>
        <dbReference type="ARBA" id="ARBA00001678"/>
    </source>
</evidence>
<feature type="domain" description="Glycoside hydrolase family 5" evidence="9">
    <location>
        <begin position="16"/>
        <end position="365"/>
    </location>
</feature>
<dbReference type="InterPro" id="IPR045053">
    <property type="entry name" value="MAN-like"/>
</dbReference>
<evidence type="ECO:0000256" key="7">
    <source>
        <dbReference type="ARBA" id="ARBA00022801"/>
    </source>
</evidence>
<name>A0AAW1QA55_9CHLO</name>
<comment type="similarity">
    <text evidence="3">Belongs to the glycosyl hydrolase 5 (cellulase A) family.</text>
</comment>
<dbReference type="PANTHER" id="PTHR31451">
    <property type="match status" value="1"/>
</dbReference>
<evidence type="ECO:0000256" key="8">
    <source>
        <dbReference type="ARBA" id="ARBA00023295"/>
    </source>
</evidence>
<comment type="subcellular location">
    <subcellularLocation>
        <location evidence="2">Secreted</location>
    </subcellularLocation>
</comment>
<gene>
    <name evidence="10" type="ORF">WJX72_010656</name>
</gene>
<evidence type="ECO:0000313" key="11">
    <source>
        <dbReference type="Proteomes" id="UP001489004"/>
    </source>
</evidence>
<dbReference type="AlphaFoldDB" id="A0AAW1QA55"/>
<dbReference type="Proteomes" id="UP001489004">
    <property type="component" value="Unassembled WGS sequence"/>
</dbReference>
<sequence length="412" mass="44957">MKPTSPQEVVAEFVDTNCQSFYFVGGNVWEALEVAGGLIKPPLGGSSALKIDDLFSQAQDNGLKVVRLFVGGVTPDLAVQPQPGRFNESAFRALDSIIKAANDHDVKLILSLTDNWHVQDGKLGYVLWANQTDPDTFFTNPQIIGWYKNFIHTITSRVNTQTGVPYNQEPAIFAWDLINEPRTACNVTSPNASCDASAAKSIQNWIQNVSGYLKTQDSNHMVTVGEEGFYPAGSPNVNRNPTPGTAGGDWPTKTGQDFLNNHRPATIDFASFHLWPDNWEINDTSNAPVKGLAAASDWVNAHLSDAASLGKPAVLEEFGKDVPLPITAQGIASKRNPYFASVFSRLNDSITHKGVLKGAAFWEWHYLPGSDIVKETIFPLPNDTTWTNIIVPTAQNVVKHQPHTPVPNCVPG</sequence>
<dbReference type="GO" id="GO:0016985">
    <property type="term" value="F:mannan endo-1,4-beta-mannosidase activity"/>
    <property type="evidence" value="ECO:0007669"/>
    <property type="project" value="UniProtKB-EC"/>
</dbReference>
<evidence type="ECO:0000256" key="4">
    <source>
        <dbReference type="ARBA" id="ARBA00012706"/>
    </source>
</evidence>
<evidence type="ECO:0000259" key="9">
    <source>
        <dbReference type="Pfam" id="PF26410"/>
    </source>
</evidence>
<reference evidence="10 11" key="1">
    <citation type="journal article" date="2024" name="Nat. Commun.">
        <title>Phylogenomics reveals the evolutionary origins of lichenization in chlorophyte algae.</title>
        <authorList>
            <person name="Puginier C."/>
            <person name="Libourel C."/>
            <person name="Otte J."/>
            <person name="Skaloud P."/>
            <person name="Haon M."/>
            <person name="Grisel S."/>
            <person name="Petersen M."/>
            <person name="Berrin J.G."/>
            <person name="Delaux P.M."/>
            <person name="Dal Grande F."/>
            <person name="Keller J."/>
        </authorList>
    </citation>
    <scope>NUCLEOTIDE SEQUENCE [LARGE SCALE GENOMIC DNA]</scope>
    <source>
        <strain evidence="10 11">SAG 2043</strain>
    </source>
</reference>
<organism evidence="10 11">
    <name type="scientific">[Myrmecia] bisecta</name>
    <dbReference type="NCBI Taxonomy" id="41462"/>
    <lineage>
        <taxon>Eukaryota</taxon>
        <taxon>Viridiplantae</taxon>
        <taxon>Chlorophyta</taxon>
        <taxon>core chlorophytes</taxon>
        <taxon>Trebouxiophyceae</taxon>
        <taxon>Trebouxiales</taxon>
        <taxon>Trebouxiaceae</taxon>
        <taxon>Myrmecia</taxon>
    </lineage>
</organism>
<keyword evidence="7" id="KW-0378">Hydrolase</keyword>
<evidence type="ECO:0000256" key="6">
    <source>
        <dbReference type="ARBA" id="ARBA00022729"/>
    </source>
</evidence>